<proteinExistence type="predicted"/>
<dbReference type="Proteomes" id="UP000236893">
    <property type="component" value="Unassembled WGS sequence"/>
</dbReference>
<gene>
    <name evidence="2" type="ORF">C3K47_08020</name>
</gene>
<dbReference type="Pfam" id="PF06983">
    <property type="entry name" value="3-dmu-9_3-mt"/>
    <property type="match status" value="1"/>
</dbReference>
<reference evidence="2 3" key="1">
    <citation type="submission" date="2018-01" db="EMBL/GenBank/DDBJ databases">
        <authorList>
            <person name="Gaut B.S."/>
            <person name="Morton B.R."/>
            <person name="Clegg M.T."/>
            <person name="Duvall M.R."/>
        </authorList>
    </citation>
    <scope>NUCLEOTIDE SEQUENCE [LARGE SCALE GENOMIC DNA]</scope>
    <source>
        <strain evidence="2 3">HR-AV</strain>
    </source>
</reference>
<comment type="caution">
    <text evidence="2">The sequence shown here is derived from an EMBL/GenBank/DDBJ whole genome shotgun (WGS) entry which is preliminary data.</text>
</comment>
<dbReference type="Gene3D" id="3.10.180.10">
    <property type="entry name" value="2,3-Dihydroxybiphenyl 1,2-Dioxygenase, domain 1"/>
    <property type="match status" value="1"/>
</dbReference>
<name>A0A2S5A377_9SPHI</name>
<dbReference type="EMBL" id="PQVF01000005">
    <property type="protein sequence ID" value="POY36996.1"/>
    <property type="molecule type" value="Genomic_DNA"/>
</dbReference>
<protein>
    <submittedName>
        <fullName evidence="2">VOC family protein</fullName>
    </submittedName>
</protein>
<feature type="domain" description="PhnB-like" evidence="1">
    <location>
        <begin position="5"/>
        <end position="135"/>
    </location>
</feature>
<accession>A0A2S5A377</accession>
<organism evidence="2 3">
    <name type="scientific">Solitalea longa</name>
    <dbReference type="NCBI Taxonomy" id="2079460"/>
    <lineage>
        <taxon>Bacteria</taxon>
        <taxon>Pseudomonadati</taxon>
        <taxon>Bacteroidota</taxon>
        <taxon>Sphingobacteriia</taxon>
        <taxon>Sphingobacteriales</taxon>
        <taxon>Sphingobacteriaceae</taxon>
        <taxon>Solitalea</taxon>
    </lineage>
</organism>
<keyword evidence="3" id="KW-1185">Reference proteome</keyword>
<dbReference type="PANTHER" id="PTHR33990">
    <property type="entry name" value="PROTEIN YJDN-RELATED"/>
    <property type="match status" value="1"/>
</dbReference>
<evidence type="ECO:0000259" key="1">
    <source>
        <dbReference type="Pfam" id="PF06983"/>
    </source>
</evidence>
<dbReference type="InterPro" id="IPR029068">
    <property type="entry name" value="Glyas_Bleomycin-R_OHBP_Dase"/>
</dbReference>
<sequence length="143" mass="15994">MAIVNPYLNFLGTTEAAFNHYKTVFGGEFSMLLRYRDTPEAGEVQEEDKDKIMHMALPIGNGNILMGTDALGSMGQSLQQGNNFYLSVHADSKVDADRVFSGLSTDGQEQMPMQDTFWGAYFGMLKDKFGVQWMISFEQARAQ</sequence>
<dbReference type="InterPro" id="IPR028973">
    <property type="entry name" value="PhnB-like"/>
</dbReference>
<dbReference type="CDD" id="cd06588">
    <property type="entry name" value="PhnB_like"/>
    <property type="match status" value="1"/>
</dbReference>
<dbReference type="AlphaFoldDB" id="A0A2S5A377"/>
<dbReference type="PANTHER" id="PTHR33990:SF1">
    <property type="entry name" value="PROTEIN YJDN"/>
    <property type="match status" value="1"/>
</dbReference>
<evidence type="ECO:0000313" key="3">
    <source>
        <dbReference type="Proteomes" id="UP000236893"/>
    </source>
</evidence>
<dbReference type="OrthoDB" id="9795306at2"/>
<evidence type="ECO:0000313" key="2">
    <source>
        <dbReference type="EMBL" id="POY36996.1"/>
    </source>
</evidence>
<dbReference type="RefSeq" id="WP_103788606.1">
    <property type="nucleotide sequence ID" value="NZ_PQVF01000005.1"/>
</dbReference>
<dbReference type="SUPFAM" id="SSF54593">
    <property type="entry name" value="Glyoxalase/Bleomycin resistance protein/Dihydroxybiphenyl dioxygenase"/>
    <property type="match status" value="1"/>
</dbReference>